<dbReference type="InterPro" id="IPR036388">
    <property type="entry name" value="WH-like_DNA-bd_sf"/>
</dbReference>
<protein>
    <submittedName>
        <fullName evidence="4">DNA-protecting protein DprA</fullName>
    </submittedName>
</protein>
<dbReference type="PANTHER" id="PTHR43022">
    <property type="entry name" value="PROTEIN SMF"/>
    <property type="match status" value="1"/>
</dbReference>
<dbReference type="InterPro" id="IPR003488">
    <property type="entry name" value="DprA"/>
</dbReference>
<organism evidence="4 5">
    <name type="scientific">OM182 bacterium</name>
    <dbReference type="NCBI Taxonomy" id="2510334"/>
    <lineage>
        <taxon>Bacteria</taxon>
        <taxon>Pseudomonadati</taxon>
        <taxon>Pseudomonadota</taxon>
        <taxon>Gammaproteobacteria</taxon>
        <taxon>OMG group</taxon>
        <taxon>OM182 clade</taxon>
    </lineage>
</organism>
<evidence type="ECO:0000259" key="3">
    <source>
        <dbReference type="Pfam" id="PF17782"/>
    </source>
</evidence>
<feature type="domain" description="DprA winged helix" evidence="3">
    <location>
        <begin position="257"/>
        <end position="309"/>
    </location>
</feature>
<dbReference type="GO" id="GO:0009294">
    <property type="term" value="P:DNA-mediated transformation"/>
    <property type="evidence" value="ECO:0007669"/>
    <property type="project" value="InterPro"/>
</dbReference>
<dbReference type="InterPro" id="IPR041614">
    <property type="entry name" value="DprA_WH"/>
</dbReference>
<dbReference type="SUPFAM" id="SSF102405">
    <property type="entry name" value="MCP/YpsA-like"/>
    <property type="match status" value="1"/>
</dbReference>
<comment type="caution">
    <text evidence="4">The sequence shown here is derived from an EMBL/GenBank/DDBJ whole genome shotgun (WGS) entry which is preliminary data.</text>
</comment>
<dbReference type="PANTHER" id="PTHR43022:SF1">
    <property type="entry name" value="PROTEIN SMF"/>
    <property type="match status" value="1"/>
</dbReference>
<dbReference type="Pfam" id="PF17782">
    <property type="entry name" value="WHD_DprA"/>
    <property type="match status" value="1"/>
</dbReference>
<accession>A0A520S1M7</accession>
<feature type="domain" description="Smf/DprA SLOG" evidence="2">
    <location>
        <begin position="25"/>
        <end position="229"/>
    </location>
</feature>
<evidence type="ECO:0000256" key="1">
    <source>
        <dbReference type="ARBA" id="ARBA00006525"/>
    </source>
</evidence>
<evidence type="ECO:0000313" key="5">
    <source>
        <dbReference type="Proteomes" id="UP000320404"/>
    </source>
</evidence>
<name>A0A520S1M7_9GAMM</name>
<sequence>QCAERLSNAAVEIFAATLDEGAKPITLADPAYPVLLKQIYDPTALLFVKGRVELLGEFCVAMVGSRKASTQAKRFTRWLAAELAGQGLTVVSGLARGVDCNAHTGALETGNTIAVIGTGIDVYYPKANRALQQQLENEALVITEFFPGAPPRAVQFPQRNRLISGLSLGTIVVEATVRSGSLITARFASEQGREVFAVPGQVDREQSRGGHQLLRDGATLVESAGDVIAGLPISGLMKLHESTRPDVSPKLSQPNNTRTEKLERSLLRRIAAFENLPQDLMRSENLTAGELNTVLLKLELAGKVENRDGRIYLRD</sequence>
<proteinExistence type="inferred from homology"/>
<dbReference type="Proteomes" id="UP000320404">
    <property type="component" value="Unassembled WGS sequence"/>
</dbReference>
<dbReference type="Gene3D" id="3.40.50.450">
    <property type="match status" value="1"/>
</dbReference>
<dbReference type="Gene3D" id="1.10.10.10">
    <property type="entry name" value="Winged helix-like DNA-binding domain superfamily/Winged helix DNA-binding domain"/>
    <property type="match status" value="1"/>
</dbReference>
<dbReference type="NCBIfam" id="TIGR00732">
    <property type="entry name" value="dprA"/>
    <property type="match status" value="1"/>
</dbReference>
<gene>
    <name evidence="4" type="primary">dprA</name>
    <name evidence="4" type="ORF">EVA69_03000</name>
</gene>
<dbReference type="Pfam" id="PF02481">
    <property type="entry name" value="DNA_processg_A"/>
    <property type="match status" value="1"/>
</dbReference>
<dbReference type="EMBL" id="SHAH01000032">
    <property type="protein sequence ID" value="RZO76372.1"/>
    <property type="molecule type" value="Genomic_DNA"/>
</dbReference>
<dbReference type="AlphaFoldDB" id="A0A520S1M7"/>
<evidence type="ECO:0000313" key="4">
    <source>
        <dbReference type="EMBL" id="RZO76372.1"/>
    </source>
</evidence>
<feature type="non-terminal residue" evidence="4">
    <location>
        <position position="1"/>
    </location>
</feature>
<evidence type="ECO:0000259" key="2">
    <source>
        <dbReference type="Pfam" id="PF02481"/>
    </source>
</evidence>
<reference evidence="4 5" key="1">
    <citation type="submission" date="2019-02" db="EMBL/GenBank/DDBJ databases">
        <title>Prokaryotic population dynamics and viral predation in marine succession experiment using metagenomics: the confinement effect.</title>
        <authorList>
            <person name="Haro-Moreno J.M."/>
            <person name="Rodriguez-Valera F."/>
            <person name="Lopez-Perez M."/>
        </authorList>
    </citation>
    <scope>NUCLEOTIDE SEQUENCE [LARGE SCALE GENOMIC DNA]</scope>
    <source>
        <strain evidence="4">MED-G158</strain>
    </source>
</reference>
<dbReference type="InterPro" id="IPR057666">
    <property type="entry name" value="DrpA_SLOG"/>
</dbReference>
<comment type="similarity">
    <text evidence="1">Belongs to the DprA/Smf family.</text>
</comment>